<dbReference type="Proteomes" id="UP000199361">
    <property type="component" value="Unassembled WGS sequence"/>
</dbReference>
<organism evidence="2 3">
    <name type="scientific">Nonomuraea wenchangensis</name>
    <dbReference type="NCBI Taxonomy" id="568860"/>
    <lineage>
        <taxon>Bacteria</taxon>
        <taxon>Bacillati</taxon>
        <taxon>Actinomycetota</taxon>
        <taxon>Actinomycetes</taxon>
        <taxon>Streptosporangiales</taxon>
        <taxon>Streptosporangiaceae</taxon>
        <taxon>Nonomuraea</taxon>
    </lineage>
</organism>
<evidence type="ECO:0000256" key="1">
    <source>
        <dbReference type="SAM" id="SignalP"/>
    </source>
</evidence>
<proteinExistence type="predicted"/>
<feature type="signal peptide" evidence="1">
    <location>
        <begin position="1"/>
        <end position="28"/>
    </location>
</feature>
<dbReference type="STRING" id="568860.SAMN05421811_104639"/>
<dbReference type="SUPFAM" id="SSF49498">
    <property type="entry name" value="alpha-Amylase inhibitor tendamistat"/>
    <property type="match status" value="1"/>
</dbReference>
<accession>A0A1I0I269</accession>
<evidence type="ECO:0000313" key="2">
    <source>
        <dbReference type="EMBL" id="SET90600.1"/>
    </source>
</evidence>
<keyword evidence="1" id="KW-0732">Signal</keyword>
<evidence type="ECO:0000313" key="3">
    <source>
        <dbReference type="Proteomes" id="UP000199361"/>
    </source>
</evidence>
<dbReference type="AlphaFoldDB" id="A0A1I0I269"/>
<dbReference type="OrthoDB" id="3542696at2"/>
<dbReference type="Gene3D" id="2.60.40.20">
    <property type="entry name" value="Alpha-amylase inhibitor"/>
    <property type="match status" value="1"/>
</dbReference>
<dbReference type="GO" id="GO:0015066">
    <property type="term" value="F:alpha-amylase inhibitor activity"/>
    <property type="evidence" value="ECO:0007669"/>
    <property type="project" value="InterPro"/>
</dbReference>
<keyword evidence="3" id="KW-1185">Reference proteome</keyword>
<name>A0A1I0I269_9ACTN</name>
<feature type="chain" id="PRO_5011675264" description="Alpha amylase inhibitor" evidence="1">
    <location>
        <begin position="29"/>
        <end position="101"/>
    </location>
</feature>
<evidence type="ECO:0008006" key="4">
    <source>
        <dbReference type="Google" id="ProtNLM"/>
    </source>
</evidence>
<dbReference type="RefSeq" id="WP_091081759.1">
    <property type="nucleotide sequence ID" value="NZ_FOHX01000004.1"/>
</dbReference>
<reference evidence="2 3" key="1">
    <citation type="submission" date="2016-10" db="EMBL/GenBank/DDBJ databases">
        <authorList>
            <person name="de Groot N.N."/>
        </authorList>
    </citation>
    <scope>NUCLEOTIDE SEQUENCE [LARGE SCALE GENOMIC DNA]</scope>
    <source>
        <strain evidence="2 3">CGMCC 4.5598</strain>
    </source>
</reference>
<dbReference type="EMBL" id="FOHX01000004">
    <property type="protein sequence ID" value="SET90600.1"/>
    <property type="molecule type" value="Genomic_DNA"/>
</dbReference>
<sequence>MKKAGFKALAAASGAALLLVSGAGSVNAQTALASSCMVKVDSGRTITGNPWVKVKNNCAWNYNVKVVWKYGPDSTCKLLRQGETRRSESTPTAVYEATNIC</sequence>
<protein>
    <recommendedName>
        <fullName evidence="4">Alpha amylase inhibitor</fullName>
    </recommendedName>
</protein>
<gene>
    <name evidence="2" type="ORF">SAMN05421811_104639</name>
</gene>
<dbReference type="InterPro" id="IPR036379">
    <property type="entry name" value="A-amylase_inhib_sf"/>
</dbReference>